<evidence type="ECO:0000313" key="3">
    <source>
        <dbReference type="Proteomes" id="UP000034350"/>
    </source>
</evidence>
<evidence type="ECO:0000256" key="1">
    <source>
        <dbReference type="SAM" id="MobiDB-lite"/>
    </source>
</evidence>
<reference evidence="2 3" key="1">
    <citation type="journal article" date="2015" name="Environ. Microbiol.">
        <title>Genome analyses suggest the presence of polyploidy and recent human-driven expansions in eight global populations of the honeybee pathogen Nosema ceranae.</title>
        <authorList>
            <person name="Pelin A."/>
            <person name="Selman M."/>
            <person name="Aris-Brosou S."/>
            <person name="Farinelli L."/>
            <person name="Corradi N."/>
        </authorList>
    </citation>
    <scope>NUCLEOTIDE SEQUENCE [LARGE SCALE GENOMIC DNA]</scope>
    <source>
        <strain evidence="2 3">PA08 1199</strain>
    </source>
</reference>
<dbReference type="VEuPathDB" id="MicrosporidiaDB:NCER_102239"/>
<feature type="compositionally biased region" description="Polar residues" evidence="1">
    <location>
        <begin position="1"/>
        <end position="13"/>
    </location>
</feature>
<dbReference type="EMBL" id="JPQZ01000223">
    <property type="protein sequence ID" value="KKO73807.1"/>
    <property type="molecule type" value="Genomic_DNA"/>
</dbReference>
<sequence length="203" mass="23464">MQTEDGASSGRDQSTNKHNLDSGLTYDQYTYETHNFSLTPNKELSQNPESTNFLNQDYSILDVGTNTSQYWNGVVSATDVSHTNRVEKKLSSINNNHIPAQTNVYSDSCLLTQIESIPVVQENESLTELLKARCTDYYTEFNNQNINDPDFENEWYKKICSYINWEPSEYDNKKSFFQEFNFENDNNNSVDSSFKQCSHDKYA</sequence>
<protein>
    <submittedName>
        <fullName evidence="2">Uncharacterized protein</fullName>
    </submittedName>
</protein>
<proteinExistence type="predicted"/>
<dbReference type="AlphaFoldDB" id="A0A0F9YM00"/>
<feature type="region of interest" description="Disordered" evidence="1">
    <location>
        <begin position="1"/>
        <end position="23"/>
    </location>
</feature>
<dbReference type="Proteomes" id="UP000034350">
    <property type="component" value="Unassembled WGS sequence"/>
</dbReference>
<feature type="non-terminal residue" evidence="2">
    <location>
        <position position="203"/>
    </location>
</feature>
<name>A0A0F9YM00_9MICR</name>
<evidence type="ECO:0000313" key="2">
    <source>
        <dbReference type="EMBL" id="KKO73807.1"/>
    </source>
</evidence>
<dbReference type="VEuPathDB" id="MicrosporidiaDB:AAJ76_223000609"/>
<keyword evidence="3" id="KW-1185">Reference proteome</keyword>
<organism evidence="2 3">
    <name type="scientific">Vairimorpha ceranae</name>
    <dbReference type="NCBI Taxonomy" id="40302"/>
    <lineage>
        <taxon>Eukaryota</taxon>
        <taxon>Fungi</taxon>
        <taxon>Fungi incertae sedis</taxon>
        <taxon>Microsporidia</taxon>
        <taxon>Nosematidae</taxon>
        <taxon>Vairimorpha</taxon>
    </lineage>
</organism>
<dbReference type="RefSeq" id="XP_024329549.1">
    <property type="nucleotide sequence ID" value="XM_024474659.1"/>
</dbReference>
<gene>
    <name evidence="2" type="ORF">AAJ76_223000609</name>
</gene>
<accession>A0A0F9YM00</accession>
<dbReference type="GeneID" id="36319584"/>
<comment type="caution">
    <text evidence="2">The sequence shown here is derived from an EMBL/GenBank/DDBJ whole genome shotgun (WGS) entry which is preliminary data.</text>
</comment>